<feature type="transmembrane region" description="Helical" evidence="6">
    <location>
        <begin position="198"/>
        <end position="218"/>
    </location>
</feature>
<feature type="transmembrane region" description="Helical" evidence="6">
    <location>
        <begin position="80"/>
        <end position="99"/>
    </location>
</feature>
<dbReference type="PRINTS" id="PR01036">
    <property type="entry name" value="TCRTETB"/>
</dbReference>
<dbReference type="FunFam" id="1.20.1250.20:FF:000196">
    <property type="entry name" value="MFS toxin efflux pump (AflT)"/>
    <property type="match status" value="1"/>
</dbReference>
<dbReference type="InterPro" id="IPR020846">
    <property type="entry name" value="MFS_dom"/>
</dbReference>
<feature type="transmembrane region" description="Helical" evidence="6">
    <location>
        <begin position="166"/>
        <end position="186"/>
    </location>
</feature>
<feature type="transmembrane region" description="Helical" evidence="6">
    <location>
        <begin position="271"/>
        <end position="288"/>
    </location>
</feature>
<keyword evidence="9" id="KW-1185">Reference proteome</keyword>
<evidence type="ECO:0000313" key="8">
    <source>
        <dbReference type="EMBL" id="KAJ5540507.1"/>
    </source>
</evidence>
<comment type="similarity">
    <text evidence="2">Belongs to the major facilitator superfamily. TCR/Tet family.</text>
</comment>
<feature type="transmembrane region" description="Helical" evidence="6">
    <location>
        <begin position="42"/>
        <end position="68"/>
    </location>
</feature>
<feature type="transmembrane region" description="Helical" evidence="6">
    <location>
        <begin position="239"/>
        <end position="259"/>
    </location>
</feature>
<evidence type="ECO:0000259" key="7">
    <source>
        <dbReference type="PROSITE" id="PS50850"/>
    </source>
</evidence>
<dbReference type="PANTHER" id="PTHR23501:SF199">
    <property type="entry name" value="MFS EFFLUX TRANSPORTER INPD-RELATED"/>
    <property type="match status" value="1"/>
</dbReference>
<dbReference type="PROSITE" id="PS50850">
    <property type="entry name" value="MFS"/>
    <property type="match status" value="1"/>
</dbReference>
<evidence type="ECO:0000256" key="3">
    <source>
        <dbReference type="ARBA" id="ARBA00022692"/>
    </source>
</evidence>
<dbReference type="Pfam" id="PF07690">
    <property type="entry name" value="MFS_1"/>
    <property type="match status" value="1"/>
</dbReference>
<feature type="transmembrane region" description="Helical" evidence="6">
    <location>
        <begin position="402"/>
        <end position="421"/>
    </location>
</feature>
<proteinExistence type="inferred from homology"/>
<dbReference type="InterPro" id="IPR011701">
    <property type="entry name" value="MFS"/>
</dbReference>
<dbReference type="PANTHER" id="PTHR23501">
    <property type="entry name" value="MAJOR FACILITATOR SUPERFAMILY"/>
    <property type="match status" value="1"/>
</dbReference>
<accession>A0AAD6CUV7</accession>
<evidence type="ECO:0000256" key="5">
    <source>
        <dbReference type="ARBA" id="ARBA00023136"/>
    </source>
</evidence>
<evidence type="ECO:0000313" key="9">
    <source>
        <dbReference type="Proteomes" id="UP001220324"/>
    </source>
</evidence>
<keyword evidence="3 6" id="KW-0812">Transmembrane</keyword>
<dbReference type="InterPro" id="IPR036259">
    <property type="entry name" value="MFS_trans_sf"/>
</dbReference>
<feature type="transmembrane region" description="Helical" evidence="6">
    <location>
        <begin position="501"/>
        <end position="528"/>
    </location>
</feature>
<reference evidence="8 9" key="1">
    <citation type="journal article" date="2023" name="IMA Fungus">
        <title>Comparative genomic study of the Penicillium genus elucidates a diverse pangenome and 15 lateral gene transfer events.</title>
        <authorList>
            <person name="Petersen C."/>
            <person name="Sorensen T."/>
            <person name="Nielsen M.R."/>
            <person name="Sondergaard T.E."/>
            <person name="Sorensen J.L."/>
            <person name="Fitzpatrick D.A."/>
            <person name="Frisvad J.C."/>
            <person name="Nielsen K.L."/>
        </authorList>
    </citation>
    <scope>NUCLEOTIDE SEQUENCE [LARGE SCALE GENOMIC DNA]</scope>
    <source>
        <strain evidence="8 9">IBT 35679</strain>
    </source>
</reference>
<evidence type="ECO:0000256" key="2">
    <source>
        <dbReference type="ARBA" id="ARBA00007520"/>
    </source>
</evidence>
<feature type="transmembrane region" description="Helical" evidence="6">
    <location>
        <begin position="308"/>
        <end position="329"/>
    </location>
</feature>
<dbReference type="AlphaFoldDB" id="A0AAD6CUV7"/>
<protein>
    <recommendedName>
        <fullName evidence="7">Major facilitator superfamily (MFS) profile domain-containing protein</fullName>
    </recommendedName>
</protein>
<organism evidence="8 9">
    <name type="scientific">Penicillium frequentans</name>
    <dbReference type="NCBI Taxonomy" id="3151616"/>
    <lineage>
        <taxon>Eukaryota</taxon>
        <taxon>Fungi</taxon>
        <taxon>Dikarya</taxon>
        <taxon>Ascomycota</taxon>
        <taxon>Pezizomycotina</taxon>
        <taxon>Eurotiomycetes</taxon>
        <taxon>Eurotiomycetidae</taxon>
        <taxon>Eurotiales</taxon>
        <taxon>Aspergillaceae</taxon>
        <taxon>Penicillium</taxon>
    </lineage>
</organism>
<keyword evidence="5 6" id="KW-0472">Membrane</keyword>
<feature type="transmembrane region" description="Helical" evidence="6">
    <location>
        <begin position="111"/>
        <end position="129"/>
    </location>
</feature>
<keyword evidence="4 6" id="KW-1133">Transmembrane helix</keyword>
<sequence length="540" mass="58509">MADGSVRDCHNDDCRDDIPLKESGSSDISDDERIEYPSTIKFLPILIGLCFQSFCIALDNTILATAVPKITEQFNSLEDLSWYASAYLLTSCAVTLPFGKIYTYYSTKWTYMIALGLFEIGSLACAATPTSKGLILGRAIAGIGSGGLSPGALLVLANSVPLHRRALYFGIIGSTSGIATVTGPLLGGLLTDHLSWRWCFYINLPLGAITGIFIAIFFKDVKPRKTIESGRMNKVKRMDPLGILLFIPAIISILLALQWGGTKYEWSNVRIVVLFVLFSLFSLAWCYVQHWKQEEATVPPRLLMNRNILGAVIHATFLGGSFFVFGYYLPIWFQAIEQVSASQSGINNLPMVVSMIISSALGGLLVNLVGYYTPLMFLGSALLTIGSGLCTTFQVHTGNGKWIGYQIIIGIGAGVGFQQCINCLQTVLPLEDIPIGIAIITFAQSLSGALFISIAQTVFQNRLVASITKYAPTISPGAIIEAGAAHLSHRVPKQALSSVLYAYNIAVTQTFYVSVAAAALSFIGAALVQWKSMKRPQKYA</sequence>
<evidence type="ECO:0000256" key="6">
    <source>
        <dbReference type="SAM" id="Phobius"/>
    </source>
</evidence>
<feature type="transmembrane region" description="Helical" evidence="6">
    <location>
        <begin position="375"/>
        <end position="396"/>
    </location>
</feature>
<dbReference type="GO" id="GO:0005886">
    <property type="term" value="C:plasma membrane"/>
    <property type="evidence" value="ECO:0007669"/>
    <property type="project" value="TreeGrafter"/>
</dbReference>
<dbReference type="Gene3D" id="1.20.1250.20">
    <property type="entry name" value="MFS general substrate transporter like domains"/>
    <property type="match status" value="1"/>
</dbReference>
<dbReference type="Proteomes" id="UP001220324">
    <property type="component" value="Unassembled WGS sequence"/>
</dbReference>
<dbReference type="FunFam" id="1.20.1720.10:FF:000012">
    <property type="entry name" value="MFS toxin efflux pump (AflT)"/>
    <property type="match status" value="1"/>
</dbReference>
<dbReference type="SUPFAM" id="SSF103473">
    <property type="entry name" value="MFS general substrate transporter"/>
    <property type="match status" value="1"/>
</dbReference>
<evidence type="ECO:0000256" key="1">
    <source>
        <dbReference type="ARBA" id="ARBA00004141"/>
    </source>
</evidence>
<comment type="caution">
    <text evidence="8">The sequence shown here is derived from an EMBL/GenBank/DDBJ whole genome shotgun (WGS) entry which is preliminary data.</text>
</comment>
<feature type="domain" description="Major facilitator superfamily (MFS) profile" evidence="7">
    <location>
        <begin position="45"/>
        <end position="533"/>
    </location>
</feature>
<feature type="transmembrane region" description="Helical" evidence="6">
    <location>
        <begin position="349"/>
        <end position="368"/>
    </location>
</feature>
<feature type="transmembrane region" description="Helical" evidence="6">
    <location>
        <begin position="433"/>
        <end position="455"/>
    </location>
</feature>
<dbReference type="GO" id="GO:0022857">
    <property type="term" value="F:transmembrane transporter activity"/>
    <property type="evidence" value="ECO:0007669"/>
    <property type="project" value="InterPro"/>
</dbReference>
<gene>
    <name evidence="8" type="ORF">N7494_005583</name>
</gene>
<dbReference type="CDD" id="cd17502">
    <property type="entry name" value="MFS_Azr1_MDR_like"/>
    <property type="match status" value="1"/>
</dbReference>
<dbReference type="EMBL" id="JAQIZZ010000005">
    <property type="protein sequence ID" value="KAJ5540507.1"/>
    <property type="molecule type" value="Genomic_DNA"/>
</dbReference>
<name>A0AAD6CUV7_9EURO</name>
<feature type="transmembrane region" description="Helical" evidence="6">
    <location>
        <begin position="135"/>
        <end position="157"/>
    </location>
</feature>
<evidence type="ECO:0000256" key="4">
    <source>
        <dbReference type="ARBA" id="ARBA00022989"/>
    </source>
</evidence>
<comment type="subcellular location">
    <subcellularLocation>
        <location evidence="1">Membrane</location>
        <topology evidence="1">Multi-pass membrane protein</topology>
    </subcellularLocation>
</comment>